<dbReference type="EMBL" id="KB932206">
    <property type="protein sequence ID" value="KCV69417.1"/>
    <property type="molecule type" value="Genomic_DNA"/>
</dbReference>
<reference evidence="7" key="1">
    <citation type="submission" date="2013-04" db="EMBL/GenBank/DDBJ databases">
        <title>The Genome Sequence of Fonticula alba ATCC 38817.</title>
        <authorList>
            <consortium name="The Broad Institute Genomics Platform"/>
            <person name="Russ C."/>
            <person name="Cuomo C."/>
            <person name="Burger G."/>
            <person name="Gray M.W."/>
            <person name="Holland P.W.H."/>
            <person name="King N."/>
            <person name="Lang F.B.F."/>
            <person name="Roger A.J."/>
            <person name="Ruiz-Trillo I."/>
            <person name="Brown M."/>
            <person name="Walker B."/>
            <person name="Young S."/>
            <person name="Zeng Q."/>
            <person name="Gargeya S."/>
            <person name="Fitzgerald M."/>
            <person name="Haas B."/>
            <person name="Abouelleil A."/>
            <person name="Allen A.W."/>
            <person name="Alvarado L."/>
            <person name="Arachchi H.M."/>
            <person name="Berlin A.M."/>
            <person name="Chapman S.B."/>
            <person name="Gainer-Dewar J."/>
            <person name="Goldberg J."/>
            <person name="Griggs A."/>
            <person name="Gujja S."/>
            <person name="Hansen M."/>
            <person name="Howarth C."/>
            <person name="Imamovic A."/>
            <person name="Ireland A."/>
            <person name="Larimer J."/>
            <person name="McCowan C."/>
            <person name="Murphy C."/>
            <person name="Pearson M."/>
            <person name="Poon T.W."/>
            <person name="Priest M."/>
            <person name="Roberts A."/>
            <person name="Saif S."/>
            <person name="Shea T."/>
            <person name="Sisk P."/>
            <person name="Sykes S."/>
            <person name="Wortman J."/>
            <person name="Nusbaum C."/>
            <person name="Birren B."/>
        </authorList>
    </citation>
    <scope>NUCLEOTIDE SEQUENCE [LARGE SCALE GENOMIC DNA]</scope>
    <source>
        <strain evidence="7">ATCC 38817</strain>
    </source>
</reference>
<feature type="compositionally biased region" description="Gly residues" evidence="5">
    <location>
        <begin position="918"/>
        <end position="933"/>
    </location>
</feature>
<proteinExistence type="inferred from homology"/>
<feature type="compositionally biased region" description="Low complexity" evidence="5">
    <location>
        <begin position="1138"/>
        <end position="1156"/>
    </location>
</feature>
<dbReference type="SUPFAM" id="SSF48371">
    <property type="entry name" value="ARM repeat"/>
    <property type="match status" value="1"/>
</dbReference>
<dbReference type="GO" id="GO:0030674">
    <property type="term" value="F:protein-macromolecule adaptor activity"/>
    <property type="evidence" value="ECO:0007669"/>
    <property type="project" value="TreeGrafter"/>
</dbReference>
<dbReference type="InterPro" id="IPR036322">
    <property type="entry name" value="WD40_repeat_dom_sf"/>
</dbReference>
<evidence type="ECO:0000313" key="7">
    <source>
        <dbReference type="EMBL" id="KCV69417.1"/>
    </source>
</evidence>
<dbReference type="GeneID" id="20528573"/>
<dbReference type="InterPro" id="IPR016024">
    <property type="entry name" value="ARM-type_fold"/>
</dbReference>
<feature type="compositionally biased region" description="Low complexity" evidence="5">
    <location>
        <begin position="1213"/>
        <end position="1230"/>
    </location>
</feature>
<dbReference type="InterPro" id="IPR019775">
    <property type="entry name" value="WD40_repeat_CS"/>
</dbReference>
<name>A0A058Z7C1_FONAL</name>
<accession>A0A058Z7C1</accession>
<dbReference type="InterPro" id="IPR001680">
    <property type="entry name" value="WD40_rpt"/>
</dbReference>
<dbReference type="InterPro" id="IPR015943">
    <property type="entry name" value="WD40/YVTN_repeat-like_dom_sf"/>
</dbReference>
<evidence type="ECO:0000256" key="3">
    <source>
        <dbReference type="ARBA" id="ARBA00022737"/>
    </source>
</evidence>
<feature type="compositionally biased region" description="Low complexity" evidence="5">
    <location>
        <begin position="1163"/>
        <end position="1175"/>
    </location>
</feature>
<feature type="compositionally biased region" description="Gly residues" evidence="5">
    <location>
        <begin position="1421"/>
        <end position="1450"/>
    </location>
</feature>
<feature type="repeat" description="WD" evidence="4">
    <location>
        <begin position="1821"/>
        <end position="1836"/>
    </location>
</feature>
<evidence type="ECO:0000256" key="1">
    <source>
        <dbReference type="ARBA" id="ARBA00009257"/>
    </source>
</evidence>
<dbReference type="GO" id="GO:0038202">
    <property type="term" value="P:TORC1 signaling"/>
    <property type="evidence" value="ECO:0007669"/>
    <property type="project" value="TreeGrafter"/>
</dbReference>
<dbReference type="eggNOG" id="KOG1517">
    <property type="taxonomic scope" value="Eukaryota"/>
</dbReference>
<dbReference type="STRING" id="691883.A0A058Z7C1"/>
<evidence type="ECO:0000256" key="5">
    <source>
        <dbReference type="SAM" id="MobiDB-lite"/>
    </source>
</evidence>
<feature type="region of interest" description="Disordered" evidence="5">
    <location>
        <begin position="1411"/>
        <end position="1485"/>
    </location>
</feature>
<dbReference type="GO" id="GO:0030307">
    <property type="term" value="P:positive regulation of cell growth"/>
    <property type="evidence" value="ECO:0007669"/>
    <property type="project" value="TreeGrafter"/>
</dbReference>
<dbReference type="EMBL" id="KB932206">
    <property type="protein sequence ID" value="KCV69418.1"/>
    <property type="molecule type" value="Genomic_DNA"/>
</dbReference>
<dbReference type="Proteomes" id="UP000030693">
    <property type="component" value="Unassembled WGS sequence"/>
</dbReference>
<dbReference type="PRINTS" id="PR01547">
    <property type="entry name" value="YEAST176DUF"/>
</dbReference>
<keyword evidence="8" id="KW-1185">Reference proteome</keyword>
<organism evidence="7">
    <name type="scientific">Fonticula alba</name>
    <name type="common">Slime mold</name>
    <dbReference type="NCBI Taxonomy" id="691883"/>
    <lineage>
        <taxon>Eukaryota</taxon>
        <taxon>Rotosphaerida</taxon>
        <taxon>Fonticulaceae</taxon>
        <taxon>Fonticula</taxon>
    </lineage>
</organism>
<dbReference type="GO" id="GO:0071230">
    <property type="term" value="P:cellular response to amino acid stimulus"/>
    <property type="evidence" value="ECO:0007669"/>
    <property type="project" value="TreeGrafter"/>
</dbReference>
<dbReference type="InterPro" id="IPR029347">
    <property type="entry name" value="Raptor_N"/>
</dbReference>
<dbReference type="RefSeq" id="XP_009495982.1">
    <property type="nucleotide sequence ID" value="XM_009497707.1"/>
</dbReference>
<dbReference type="PANTHER" id="PTHR12848">
    <property type="entry name" value="REGULATORY-ASSOCIATED PROTEIN OF MTOR"/>
    <property type="match status" value="1"/>
</dbReference>
<dbReference type="InterPro" id="IPR004083">
    <property type="entry name" value="Raptor"/>
</dbReference>
<dbReference type="PROSITE" id="PS50082">
    <property type="entry name" value="WD_REPEATS_2"/>
    <property type="match status" value="1"/>
</dbReference>
<dbReference type="GO" id="GO:0010506">
    <property type="term" value="P:regulation of autophagy"/>
    <property type="evidence" value="ECO:0007669"/>
    <property type="project" value="TreeGrafter"/>
</dbReference>
<dbReference type="InterPro" id="IPR011989">
    <property type="entry name" value="ARM-like"/>
</dbReference>
<dbReference type="OrthoDB" id="10262360at2759"/>
<dbReference type="PANTHER" id="PTHR12848:SF16">
    <property type="entry name" value="REGULATORY-ASSOCIATED PROTEIN OF MTOR"/>
    <property type="match status" value="1"/>
</dbReference>
<feature type="domain" description="Raptor N-terminal CASPase-like" evidence="6">
    <location>
        <begin position="93"/>
        <end position="277"/>
    </location>
</feature>
<feature type="compositionally biased region" description="Gly residues" evidence="5">
    <location>
        <begin position="1465"/>
        <end position="1481"/>
    </location>
</feature>
<dbReference type="Pfam" id="PF14538">
    <property type="entry name" value="Raptor_N"/>
    <property type="match status" value="1"/>
</dbReference>
<feature type="region of interest" description="Disordered" evidence="5">
    <location>
        <begin position="1535"/>
        <end position="1559"/>
    </location>
</feature>
<sequence length="1932" mass="200430">MEHQYQLQQQPSAGHPGDPSGAPPFAPGAPFLDPSLVSPPPPPLDPGHFDPEALSLQFHGPPNPFYISARHLNSAEPDYSASKHLDNWRLRERIRTAGAALVVCLNIGVDPPDVLRTTPCARLQCWTDPFDATPPKALEKIGKALNLQYERLQPKAKYKLCMDSTIEDVRKVCLQLRKGFREDRLLFHYNGHGVPRPTQNGELWVYNRDFTQYIPVSLYDIQTWLCGPGPASSSASSSSGSGSLKGSSQGSGLAPGGGPAICVYDCPAAGYALTAWDNFAAQREREWENWQSQQSASSSLLPPPNLPVPVRDSLQLAACAFNEFLPTHPDLPADLFTSCLTTPVEMAVRFHVLQSETSSPIRGRRWPIDVVNRIPGRLTERKTPLGELSWILTSITDTIAWTTFPRVLYQRLYRQDLLVAALFRNYLLAERVMRAYGCTPMTSPALPLTFQHPLWRSWDLVLDQLLSQLNLAPPSPSTSLVCSSSYSAIPIPPHLSSGPVATIDNYVPSDFFANQLSAFEVWLSLGSDRRRPPEQLPILLQVLLSPVHRLRALQLLAQFLDVGPWAINLALSVGLFPYVSKLLQSSVPAAIQSVLMHIWTKLIAIDSACKLDMLKDNVFRPFLLVLCSGPSPSSGATGSDSGPPRTRERVEAAFVLASVSHDHTSGQQALLQLGVVANCLHLLDEQWYSRPMPVIRSRRASTPGAGGLLVPAGPSWPGAARGGTLSTPTPSPPGSAAAAAAAVLAVSGAPGLPLLAGSPVSTDTYVRASASGPGVSGLGSPMATGGPMSLASGLGYSGFPVVGLPPAGVAGGGLPPGGGMHEPPDVFSTEGLGVGYCDEDEWCSHDAGAADNTRFRLWLTLCLAEIWRRHQAAQWAAIRDNAHDKLKRLLLYSSLGPGAGGSGAGGYHRATVGGGAGGPGGLGGVGPGPGGAPAHGHPPTVPAEPSPTVRAAAAYALGCLILGLERTDHVAQIETQVATALLPAACYDSSPVVRREVVIALSVFVVQNERTMVSSAKASLDHQAICSAGTLAAQSAVSTSGGIYASVWEQLLILSCDPFPAVAYLAQVVVDFILTKARIPPSGGSTGDLTSAGAWEPGRGSVTGGAAGRASISGGGPGGAAAAAAAAASASAASGASAAAGGPGAAVGPSSGTSQTGSGGSSSGSSTTGSRPSSTFGLSSTSAVMRFMGLGGRTPADQGDRPSGSGSGGRPGHAGASGSSGISSGPDAGSGDLGTPQVTHRRRLEHSPLPLTSHFFDWCSEMFTTGPERRDTRKPNGPSAVALQWRRQRHLRLSVTLRGMYPPPPVWSLPPAARVPRPVGPSSGSPSSLDRLSLQGMALSASASTEALHSTGSLDSPGLGFGLPASAPVAGGSPGLAGLPLTPAGAPLLGSPPGARALLLPPPVILPPAHPTGIFSAGSSSSGGVGGPGGGPGDKAGSGGGRPSSTGDGGTLPRQRRRDRRTSGPSGGGPGGSGGPGGDGTLGSEDERSRWRLEDQVAMLDNNSGLLPGHSSNVYNLSHTGVATLTAAISGPMSDSMSFSSPGAPGTGHLAHGSAHGGLNASSGGPSGFVSQLLWHSVESQLVAADEHGCISVWDMNSNTKSNLFVNHSSLAMPHYSGLSRPVHNTQPVCDAFASLMPACFNPSSTSRRRVTALSFMNELDDANTLLMTGSSDGVVKIFADYANPRNVRCISAWRALSDISPHSSNNNSTSDLVFDWQQSTGLLNVAGNSSSIRVWDAAPASAAAAASAPPRVAASSITSDPNQPHSLVVGFADGSVRIFDRRCPSRSALIRELGRAHNGYVVTTHVPRVSNWGFGSVHHLVTGSNDGIVNVWDLRVANDGIVNVWDLRVAGGGGLTALTVHDRAPLLACGYEQQYIQVFTPDSQSVGSIRYHLGFLGQRLAPVSCLAFHPVHMTLAAGFIDSIISVYSPRT</sequence>
<evidence type="ECO:0000259" key="6">
    <source>
        <dbReference type="SMART" id="SM01302"/>
    </source>
</evidence>
<comment type="similarity">
    <text evidence="1">Belongs to the WD repeat RAPTOR family.</text>
</comment>
<dbReference type="RefSeq" id="XP_009495983.1">
    <property type="nucleotide sequence ID" value="XM_009497708.1"/>
</dbReference>
<dbReference type="Gene3D" id="2.130.10.10">
    <property type="entry name" value="YVTN repeat-like/Quinoprotein amine dehydrogenase"/>
    <property type="match status" value="3"/>
</dbReference>
<dbReference type="SMART" id="SM00320">
    <property type="entry name" value="WD40"/>
    <property type="match status" value="7"/>
</dbReference>
<feature type="region of interest" description="Disordered" evidence="5">
    <location>
        <begin position="918"/>
        <end position="945"/>
    </location>
</feature>
<keyword evidence="2 4" id="KW-0853">WD repeat</keyword>
<dbReference type="PROSITE" id="PS00678">
    <property type="entry name" value="WD_REPEATS_1"/>
    <property type="match status" value="1"/>
</dbReference>
<feature type="region of interest" description="Disordered" evidence="5">
    <location>
        <begin position="1083"/>
        <end position="1106"/>
    </location>
</feature>
<evidence type="ECO:0000256" key="2">
    <source>
        <dbReference type="ARBA" id="ARBA00022574"/>
    </source>
</evidence>
<dbReference type="SUPFAM" id="SSF50978">
    <property type="entry name" value="WD40 repeat-like"/>
    <property type="match status" value="1"/>
</dbReference>
<dbReference type="SMART" id="SM01302">
    <property type="entry name" value="Raptor_N"/>
    <property type="match status" value="1"/>
</dbReference>
<feature type="region of interest" description="Disordered" evidence="5">
    <location>
        <begin position="1"/>
        <end position="55"/>
    </location>
</feature>
<gene>
    <name evidence="7" type="ORF">H696_03848</name>
</gene>
<evidence type="ECO:0000313" key="8">
    <source>
        <dbReference type="Proteomes" id="UP000030693"/>
    </source>
</evidence>
<dbReference type="GO" id="GO:0031931">
    <property type="term" value="C:TORC1 complex"/>
    <property type="evidence" value="ECO:0007669"/>
    <property type="project" value="InterPro"/>
</dbReference>
<dbReference type="Gene3D" id="1.25.10.10">
    <property type="entry name" value="Leucine-rich Repeat Variant"/>
    <property type="match status" value="1"/>
</dbReference>
<protein>
    <recommendedName>
        <fullName evidence="6">Raptor N-terminal CASPase-like domain-containing protein</fullName>
    </recommendedName>
</protein>
<feature type="region of interest" description="Disordered" evidence="5">
    <location>
        <begin position="1138"/>
        <end position="1246"/>
    </location>
</feature>
<keyword evidence="3" id="KW-0677">Repeat</keyword>
<evidence type="ECO:0000256" key="4">
    <source>
        <dbReference type="PROSITE-ProRule" id="PRU00221"/>
    </source>
</evidence>
<dbReference type="GO" id="GO:0005737">
    <property type="term" value="C:cytoplasm"/>
    <property type="evidence" value="ECO:0007669"/>
    <property type="project" value="TreeGrafter"/>
</dbReference>
<dbReference type="GO" id="GO:0009267">
    <property type="term" value="P:cellular response to starvation"/>
    <property type="evidence" value="ECO:0007669"/>
    <property type="project" value="TreeGrafter"/>
</dbReference>
<feature type="compositionally biased region" description="Polar residues" evidence="5">
    <location>
        <begin position="1"/>
        <end position="12"/>
    </location>
</feature>